<proteinExistence type="predicted"/>
<organism evidence="2 3">
    <name type="scientific">Pleurodeles waltl</name>
    <name type="common">Iberian ribbed newt</name>
    <dbReference type="NCBI Taxonomy" id="8319"/>
    <lineage>
        <taxon>Eukaryota</taxon>
        <taxon>Metazoa</taxon>
        <taxon>Chordata</taxon>
        <taxon>Craniata</taxon>
        <taxon>Vertebrata</taxon>
        <taxon>Euteleostomi</taxon>
        <taxon>Amphibia</taxon>
        <taxon>Batrachia</taxon>
        <taxon>Caudata</taxon>
        <taxon>Salamandroidea</taxon>
        <taxon>Salamandridae</taxon>
        <taxon>Pleurodelinae</taxon>
        <taxon>Pleurodeles</taxon>
    </lineage>
</organism>
<sequence>MRRIVRAWSAPGGPMDEGLTPAGNTDIRVSKGMKIVVGPHMRRFGVEEETDVGEKSEETTTNVRSTEEDTAESVLPGGEEENTNPRPIDS</sequence>
<evidence type="ECO:0000313" key="2">
    <source>
        <dbReference type="EMBL" id="KAJ1120646.1"/>
    </source>
</evidence>
<dbReference type="Proteomes" id="UP001066276">
    <property type="component" value="Chromosome 8"/>
</dbReference>
<evidence type="ECO:0000256" key="1">
    <source>
        <dbReference type="SAM" id="MobiDB-lite"/>
    </source>
</evidence>
<comment type="caution">
    <text evidence="2">The sequence shown here is derived from an EMBL/GenBank/DDBJ whole genome shotgun (WGS) entry which is preliminary data.</text>
</comment>
<reference evidence="2" key="1">
    <citation type="journal article" date="2022" name="bioRxiv">
        <title>Sequencing and chromosome-scale assembly of the giantPleurodeles waltlgenome.</title>
        <authorList>
            <person name="Brown T."/>
            <person name="Elewa A."/>
            <person name="Iarovenko S."/>
            <person name="Subramanian E."/>
            <person name="Araus A.J."/>
            <person name="Petzold A."/>
            <person name="Susuki M."/>
            <person name="Suzuki K.-i.T."/>
            <person name="Hayashi T."/>
            <person name="Toyoda A."/>
            <person name="Oliveira C."/>
            <person name="Osipova E."/>
            <person name="Leigh N.D."/>
            <person name="Simon A."/>
            <person name="Yun M.H."/>
        </authorList>
    </citation>
    <scope>NUCLEOTIDE SEQUENCE</scope>
    <source>
        <strain evidence="2">20211129_DDA</strain>
        <tissue evidence="2">Liver</tissue>
    </source>
</reference>
<dbReference type="AlphaFoldDB" id="A0AAV7NXM8"/>
<evidence type="ECO:0000313" key="3">
    <source>
        <dbReference type="Proteomes" id="UP001066276"/>
    </source>
</evidence>
<feature type="region of interest" description="Disordered" evidence="1">
    <location>
        <begin position="46"/>
        <end position="90"/>
    </location>
</feature>
<feature type="region of interest" description="Disordered" evidence="1">
    <location>
        <begin position="1"/>
        <end position="25"/>
    </location>
</feature>
<name>A0AAV7NXM8_PLEWA</name>
<protein>
    <submittedName>
        <fullName evidence="2">Uncharacterized protein</fullName>
    </submittedName>
</protein>
<keyword evidence="3" id="KW-1185">Reference proteome</keyword>
<accession>A0AAV7NXM8</accession>
<gene>
    <name evidence="2" type="ORF">NDU88_008808</name>
</gene>
<dbReference type="EMBL" id="JANPWB010000012">
    <property type="protein sequence ID" value="KAJ1120646.1"/>
    <property type="molecule type" value="Genomic_DNA"/>
</dbReference>